<keyword evidence="6 8" id="KW-0406">Ion transport</keyword>
<keyword evidence="8" id="KW-1003">Cell membrane</keyword>
<comment type="function">
    <text evidence="8">Required for H(+) efflux immediately after light irradiation to form a rapid H(+) concentration gradient across the thylakoid membranes. Together with PxcL, contributes to transient H(+) uptake following dark to light transition.</text>
</comment>
<feature type="transmembrane region" description="Helical" evidence="8">
    <location>
        <begin position="49"/>
        <end position="68"/>
    </location>
</feature>
<keyword evidence="3 8" id="KW-0812">Transmembrane</keyword>
<evidence type="ECO:0000256" key="6">
    <source>
        <dbReference type="ARBA" id="ARBA00023065"/>
    </source>
</evidence>
<comment type="caution">
    <text evidence="9">The sequence shown here is derived from an EMBL/GenBank/DDBJ whole genome shotgun (WGS) entry which is preliminary data.</text>
</comment>
<dbReference type="RefSeq" id="WP_127022112.1">
    <property type="nucleotide sequence ID" value="NZ_JAVKZF010000005.1"/>
</dbReference>
<evidence type="ECO:0000256" key="2">
    <source>
        <dbReference type="ARBA" id="ARBA00022448"/>
    </source>
</evidence>
<protein>
    <recommendedName>
        <fullName evidence="8">Proton extrusion protein PxcA</fullName>
    </recommendedName>
</protein>
<evidence type="ECO:0000256" key="1">
    <source>
        <dbReference type="ARBA" id="ARBA00004141"/>
    </source>
</evidence>
<dbReference type="Proteomes" id="UP000282574">
    <property type="component" value="Unassembled WGS sequence"/>
</dbReference>
<comment type="subcellular location">
    <subcellularLocation>
        <location evidence="8">Cell inner membrane</location>
        <topology evidence="8">Multi-pass membrane protein</topology>
    </subcellularLocation>
    <subcellularLocation>
        <location evidence="1">Membrane</location>
        <topology evidence="1">Multi-pass membrane protein</topology>
    </subcellularLocation>
</comment>
<evidence type="ECO:0000256" key="3">
    <source>
        <dbReference type="ARBA" id="ARBA00022692"/>
    </source>
</evidence>
<keyword evidence="2 8" id="KW-0813">Transport</keyword>
<evidence type="ECO:0000256" key="8">
    <source>
        <dbReference type="HAMAP-Rule" id="MF_01308"/>
    </source>
</evidence>
<sequence length="271" mass="31095">MKPRSSSRKTSFIPRSILRTIEGIKQAFDSQAESQLVEEFRAAQQRTLISIRFLLILIVVLVLVSQLSRHFVISPLVKALWNKEEVVSFLNSSQEERALAELKKFEQAIYFEFRLNKTPKLSTEFLQKKLKKKIISLAKKYKNESFDAVVNVFGDLLSAFTFVTIVVVSKQQLNIIKSLLDDIIYGLSDSAKAFLIILSTDLFVGFHSPYGWQIILEGALKRFGLPENKDFIFLFIATVPVIADTIFKYWIFRYLNHSSPSAVATYHNMNE</sequence>
<gene>
    <name evidence="8" type="primary">pxcA</name>
    <name evidence="9" type="ORF">DSM107010_01860</name>
</gene>
<organism evidence="9 10">
    <name type="scientific">Chroococcidiopsis cubana SAG 39.79</name>
    <dbReference type="NCBI Taxonomy" id="388085"/>
    <lineage>
        <taxon>Bacteria</taxon>
        <taxon>Bacillati</taxon>
        <taxon>Cyanobacteriota</taxon>
        <taxon>Cyanophyceae</taxon>
        <taxon>Chroococcidiopsidales</taxon>
        <taxon>Chroococcidiopsidaceae</taxon>
        <taxon>Chroococcidiopsis</taxon>
    </lineage>
</organism>
<evidence type="ECO:0000256" key="4">
    <source>
        <dbReference type="ARBA" id="ARBA00022781"/>
    </source>
</evidence>
<dbReference type="AlphaFoldDB" id="A0AB37UTM6"/>
<evidence type="ECO:0000256" key="5">
    <source>
        <dbReference type="ARBA" id="ARBA00022989"/>
    </source>
</evidence>
<evidence type="ECO:0000256" key="7">
    <source>
        <dbReference type="ARBA" id="ARBA00023136"/>
    </source>
</evidence>
<dbReference type="InterPro" id="IPR004282">
    <property type="entry name" value="CemA"/>
</dbReference>
<comment type="similarity">
    <text evidence="8">Belongs to the CemA family.</text>
</comment>
<proteinExistence type="inferred from homology"/>
<evidence type="ECO:0000313" key="9">
    <source>
        <dbReference type="EMBL" id="RUT14640.1"/>
    </source>
</evidence>
<dbReference type="EMBL" id="RSCK01000001">
    <property type="protein sequence ID" value="RUT14640.1"/>
    <property type="molecule type" value="Genomic_DNA"/>
</dbReference>
<keyword evidence="8" id="KW-0997">Cell inner membrane</keyword>
<name>A0AB37UTM6_9CYAN</name>
<dbReference type="GO" id="GO:0005886">
    <property type="term" value="C:plasma membrane"/>
    <property type="evidence" value="ECO:0007669"/>
    <property type="project" value="UniProtKB-SubCell"/>
</dbReference>
<feature type="transmembrane region" description="Helical" evidence="8">
    <location>
        <begin position="231"/>
        <end position="251"/>
    </location>
</feature>
<keyword evidence="7 8" id="KW-0472">Membrane</keyword>
<dbReference type="GO" id="GO:0015078">
    <property type="term" value="F:proton transmembrane transporter activity"/>
    <property type="evidence" value="ECO:0007669"/>
    <property type="project" value="UniProtKB-UniRule"/>
</dbReference>
<dbReference type="HAMAP" id="MF_01308">
    <property type="entry name" value="CemA_PxcA"/>
    <property type="match status" value="1"/>
</dbReference>
<dbReference type="PANTHER" id="PTHR33650">
    <property type="entry name" value="CHLOROPLAST ENVELOPE MEMBRANE PROTEIN-RELATED"/>
    <property type="match status" value="1"/>
</dbReference>
<feature type="transmembrane region" description="Helical" evidence="8">
    <location>
        <begin position="148"/>
        <end position="168"/>
    </location>
</feature>
<dbReference type="PANTHER" id="PTHR33650:SF2">
    <property type="entry name" value="CHLOROPLAST ENVELOPE MEMBRANE PROTEIN"/>
    <property type="match status" value="1"/>
</dbReference>
<reference evidence="9 10" key="1">
    <citation type="journal article" date="2019" name="Genome Biol. Evol.">
        <title>Day and night: Metabolic profiles and evolutionary relationships of six axenic non-marine cyanobacteria.</title>
        <authorList>
            <person name="Will S.E."/>
            <person name="Henke P."/>
            <person name="Boedeker C."/>
            <person name="Huang S."/>
            <person name="Brinkmann H."/>
            <person name="Rohde M."/>
            <person name="Jarek M."/>
            <person name="Friedl T."/>
            <person name="Seufert S."/>
            <person name="Schumacher M."/>
            <person name="Overmann J."/>
            <person name="Neumann-Schaal M."/>
            <person name="Petersen J."/>
        </authorList>
    </citation>
    <scope>NUCLEOTIDE SEQUENCE [LARGE SCALE GENOMIC DNA]</scope>
    <source>
        <strain evidence="9 10">SAG 39.79</strain>
    </source>
</reference>
<dbReference type="Pfam" id="PF03040">
    <property type="entry name" value="CemA"/>
    <property type="match status" value="1"/>
</dbReference>
<accession>A0AB37UTM6</accession>
<evidence type="ECO:0000313" key="10">
    <source>
        <dbReference type="Proteomes" id="UP000282574"/>
    </source>
</evidence>
<keyword evidence="5 8" id="KW-1133">Transmembrane helix</keyword>
<keyword evidence="10" id="KW-1185">Reference proteome</keyword>
<keyword evidence="4 8" id="KW-0375">Hydrogen ion transport</keyword>